<gene>
    <name evidence="2" type="ORF">D9613_008452</name>
</gene>
<feature type="compositionally biased region" description="Polar residues" evidence="1">
    <location>
        <begin position="244"/>
        <end position="256"/>
    </location>
</feature>
<sequence>MPRPNRRPDVSFKHFRCIGYKAENICTKAELDEYPPIEQDPIDGFSEFDVSKWPKRSVEFGLGFFFKDRCPQGEIPEKFCLNVEDDIVDLCFVVKETTVKQRTVHLYLCRELERRAWEKYGGPTGLEAARKRLQECFLSYPSPVESCKDGGEQNGESGEEDKAKENDGDSEEEEKEDGGVDGAETPEETVQSQMAFLKDLSLESGQPTMSSTPKKAASNGSEDRGMTSHLPSPPSSGMKRSRTEAPSRSASSTAPEQRSKRRRTEDPCNESGSHNDGN</sequence>
<protein>
    <submittedName>
        <fullName evidence="2">Uncharacterized protein</fullName>
    </submittedName>
</protein>
<accession>A0A8H4QS54</accession>
<evidence type="ECO:0000313" key="2">
    <source>
        <dbReference type="EMBL" id="KAF4616382.1"/>
    </source>
</evidence>
<comment type="caution">
    <text evidence="2">The sequence shown here is derived from an EMBL/GenBank/DDBJ whole genome shotgun (WGS) entry which is preliminary data.</text>
</comment>
<evidence type="ECO:0000256" key="1">
    <source>
        <dbReference type="SAM" id="MobiDB-lite"/>
    </source>
</evidence>
<dbReference type="Proteomes" id="UP000521872">
    <property type="component" value="Unassembled WGS sequence"/>
</dbReference>
<feature type="region of interest" description="Disordered" evidence="1">
    <location>
        <begin position="144"/>
        <end position="278"/>
    </location>
</feature>
<feature type="compositionally biased region" description="Polar residues" evidence="1">
    <location>
        <begin position="203"/>
        <end position="213"/>
    </location>
</feature>
<proteinExistence type="predicted"/>
<reference evidence="2 3" key="1">
    <citation type="submission" date="2019-12" db="EMBL/GenBank/DDBJ databases">
        <authorList>
            <person name="Floudas D."/>
            <person name="Bentzer J."/>
            <person name="Ahren D."/>
            <person name="Johansson T."/>
            <person name="Persson P."/>
            <person name="Tunlid A."/>
        </authorList>
    </citation>
    <scope>NUCLEOTIDE SEQUENCE [LARGE SCALE GENOMIC DNA]</scope>
    <source>
        <strain evidence="2 3">CBS 102.39</strain>
    </source>
</reference>
<evidence type="ECO:0000313" key="3">
    <source>
        <dbReference type="Proteomes" id="UP000521872"/>
    </source>
</evidence>
<dbReference type="AlphaFoldDB" id="A0A8H4QS54"/>
<name>A0A8H4QS54_9AGAR</name>
<organism evidence="2 3">
    <name type="scientific">Agrocybe pediades</name>
    <dbReference type="NCBI Taxonomy" id="84607"/>
    <lineage>
        <taxon>Eukaryota</taxon>
        <taxon>Fungi</taxon>
        <taxon>Dikarya</taxon>
        <taxon>Basidiomycota</taxon>
        <taxon>Agaricomycotina</taxon>
        <taxon>Agaricomycetes</taxon>
        <taxon>Agaricomycetidae</taxon>
        <taxon>Agaricales</taxon>
        <taxon>Agaricineae</taxon>
        <taxon>Strophariaceae</taxon>
        <taxon>Agrocybe</taxon>
    </lineage>
</organism>
<keyword evidence="3" id="KW-1185">Reference proteome</keyword>
<dbReference type="EMBL" id="JAACJL010000031">
    <property type="protein sequence ID" value="KAF4616382.1"/>
    <property type="molecule type" value="Genomic_DNA"/>
</dbReference>
<dbReference type="CDD" id="cd21075">
    <property type="entry name" value="DBD_XPA-like"/>
    <property type="match status" value="1"/>
</dbReference>